<dbReference type="Proteomes" id="UP001519343">
    <property type="component" value="Unassembled WGS sequence"/>
</dbReference>
<dbReference type="Pfam" id="PF01243">
    <property type="entry name" value="PNPOx_N"/>
    <property type="match status" value="1"/>
</dbReference>
<evidence type="ECO:0000313" key="2">
    <source>
        <dbReference type="EMBL" id="MBP1934319.1"/>
    </source>
</evidence>
<evidence type="ECO:0000259" key="1">
    <source>
        <dbReference type="Pfam" id="PF01243"/>
    </source>
</evidence>
<dbReference type="SUPFAM" id="SSF50475">
    <property type="entry name" value="FMN-binding split barrel"/>
    <property type="match status" value="1"/>
</dbReference>
<reference evidence="2 3" key="1">
    <citation type="submission" date="2021-03" db="EMBL/GenBank/DDBJ databases">
        <title>Genomic Encyclopedia of Type Strains, Phase IV (KMG-IV): sequencing the most valuable type-strain genomes for metagenomic binning, comparative biology and taxonomic classification.</title>
        <authorList>
            <person name="Goeker M."/>
        </authorList>
    </citation>
    <scope>NUCLEOTIDE SEQUENCE [LARGE SCALE GENOMIC DNA]</scope>
    <source>
        <strain evidence="2 3">DSM 24738</strain>
    </source>
</reference>
<organism evidence="2 3">
    <name type="scientific">Ammoniphilus resinae</name>
    <dbReference type="NCBI Taxonomy" id="861532"/>
    <lineage>
        <taxon>Bacteria</taxon>
        <taxon>Bacillati</taxon>
        <taxon>Bacillota</taxon>
        <taxon>Bacilli</taxon>
        <taxon>Bacillales</taxon>
        <taxon>Paenibacillaceae</taxon>
        <taxon>Aneurinibacillus group</taxon>
        <taxon>Ammoniphilus</taxon>
    </lineage>
</organism>
<dbReference type="InterPro" id="IPR011576">
    <property type="entry name" value="Pyridox_Oxase_N"/>
</dbReference>
<dbReference type="Gene3D" id="2.30.110.10">
    <property type="entry name" value="Electron Transport, Fmn-binding Protein, Chain A"/>
    <property type="match status" value="1"/>
</dbReference>
<sequence>MAKILDALPNELVESLQGEKIVTFITLDKETKEPQISAVSWVLAQPDGKTIKIAVGHNAHCASNVQANPQVTLGVIGAGSYFEIKGNAEVSDIHNGTMKFRVITVSVQSVEDVMFYGGKVTAEPQYEKTYDAELAKKLDQEIYDVLKQ</sequence>
<keyword evidence="3" id="KW-1185">Reference proteome</keyword>
<feature type="domain" description="Pyridoxamine 5'-phosphate oxidase N-terminal" evidence="1">
    <location>
        <begin position="9"/>
        <end position="91"/>
    </location>
</feature>
<dbReference type="InterPro" id="IPR012349">
    <property type="entry name" value="Split_barrel_FMN-bd"/>
</dbReference>
<evidence type="ECO:0000313" key="3">
    <source>
        <dbReference type="Proteomes" id="UP001519343"/>
    </source>
</evidence>
<dbReference type="NCBIfam" id="NF005232">
    <property type="entry name" value="PRK06733.1"/>
    <property type="match status" value="1"/>
</dbReference>
<dbReference type="EMBL" id="JAGGKT010000019">
    <property type="protein sequence ID" value="MBP1934319.1"/>
    <property type="molecule type" value="Genomic_DNA"/>
</dbReference>
<dbReference type="RefSeq" id="WP_209812321.1">
    <property type="nucleotide sequence ID" value="NZ_JAGGKT010000019.1"/>
</dbReference>
<comment type="caution">
    <text evidence="2">The sequence shown here is derived from an EMBL/GenBank/DDBJ whole genome shotgun (WGS) entry which is preliminary data.</text>
</comment>
<accession>A0ABS4GVN1</accession>
<name>A0ABS4GVN1_9BACL</name>
<protein>
    <submittedName>
        <fullName evidence="2">Pyridoxine 5'-phosphate oxidase superfamily flavin-nucleotide-binding protein</fullName>
    </submittedName>
</protein>
<gene>
    <name evidence="2" type="ORF">J2Z37_004339</name>
</gene>
<proteinExistence type="predicted"/>